<organism evidence="1 2">
    <name type="scientific">Candidatus Desulfosporosinus infrequens</name>
    <dbReference type="NCBI Taxonomy" id="2043169"/>
    <lineage>
        <taxon>Bacteria</taxon>
        <taxon>Bacillati</taxon>
        <taxon>Bacillota</taxon>
        <taxon>Clostridia</taxon>
        <taxon>Eubacteriales</taxon>
        <taxon>Desulfitobacteriaceae</taxon>
        <taxon>Desulfosporosinus</taxon>
    </lineage>
</organism>
<protein>
    <submittedName>
        <fullName evidence="1">Uncharacterized protein</fullName>
    </submittedName>
</protein>
<sequence length="142" mass="16010">MFDPQAVIANLHRLEMLGARGQYGFFEAVDFTKRRLPSGQSHTVIKSFMAHHQGMSLLALANLLHDGCNTRRFHTDARVQATELVLQERIPRSVLVLTPDITPLATSPRRKKLEVLPILKNTDMLLPEARTLRETFVIIQGG</sequence>
<dbReference type="AlphaFoldDB" id="A0A2U3LFS9"/>
<accession>A0A2U3LFS9</accession>
<name>A0A2U3LFS9_9FIRM</name>
<reference evidence="2" key="1">
    <citation type="submission" date="2018-02" db="EMBL/GenBank/DDBJ databases">
        <authorList>
            <person name="Hausmann B."/>
        </authorList>
    </citation>
    <scope>NUCLEOTIDE SEQUENCE [LARGE SCALE GENOMIC DNA]</scope>
    <source>
        <strain evidence="2">Peat soil MAG SbF1</strain>
    </source>
</reference>
<dbReference type="Gene3D" id="1.50.10.140">
    <property type="match status" value="1"/>
</dbReference>
<evidence type="ECO:0000313" key="2">
    <source>
        <dbReference type="Proteomes" id="UP000238916"/>
    </source>
</evidence>
<evidence type="ECO:0000313" key="1">
    <source>
        <dbReference type="EMBL" id="SPF50714.1"/>
    </source>
</evidence>
<dbReference type="EMBL" id="OMOF01000432">
    <property type="protein sequence ID" value="SPF50714.1"/>
    <property type="molecule type" value="Genomic_DNA"/>
</dbReference>
<proteinExistence type="predicted"/>
<gene>
    <name evidence="1" type="ORF">SBF1_4880001</name>
</gene>
<dbReference type="Proteomes" id="UP000238916">
    <property type="component" value="Unassembled WGS sequence"/>
</dbReference>